<dbReference type="EMBL" id="JANBUY010000080">
    <property type="protein sequence ID" value="KAJ2864688.1"/>
    <property type="molecule type" value="Genomic_DNA"/>
</dbReference>
<dbReference type="GO" id="GO:0051026">
    <property type="term" value="P:chiasma assembly"/>
    <property type="evidence" value="ECO:0007669"/>
    <property type="project" value="TreeGrafter"/>
</dbReference>
<evidence type="ECO:0000256" key="2">
    <source>
        <dbReference type="ARBA" id="ARBA00022741"/>
    </source>
</evidence>
<keyword evidence="2" id="KW-0547">Nucleotide-binding</keyword>
<evidence type="ECO:0000313" key="7">
    <source>
        <dbReference type="Proteomes" id="UP001140074"/>
    </source>
</evidence>
<dbReference type="PANTHER" id="PTHR11361:SF20">
    <property type="entry name" value="MUTS PROTEIN HOMOLOG 5"/>
    <property type="match status" value="1"/>
</dbReference>
<dbReference type="InterPro" id="IPR027417">
    <property type="entry name" value="P-loop_NTPase"/>
</dbReference>
<gene>
    <name evidence="6" type="ORF">GGH94_002736</name>
</gene>
<dbReference type="GO" id="GO:0030983">
    <property type="term" value="F:mismatched DNA binding"/>
    <property type="evidence" value="ECO:0007669"/>
    <property type="project" value="InterPro"/>
</dbReference>
<keyword evidence="7" id="KW-1185">Reference proteome</keyword>
<name>A0A9W8IIT0_9FUNG</name>
<comment type="similarity">
    <text evidence="1">Belongs to the DNA mismatch repair MutS family.</text>
</comment>
<protein>
    <recommendedName>
        <fullName evidence="5">DNA mismatch repair proteins mutS family domain-containing protein</fullName>
    </recommendedName>
</protein>
<evidence type="ECO:0000259" key="5">
    <source>
        <dbReference type="PROSITE" id="PS00486"/>
    </source>
</evidence>
<keyword evidence="3" id="KW-0067">ATP-binding</keyword>
<dbReference type="GO" id="GO:0005524">
    <property type="term" value="F:ATP binding"/>
    <property type="evidence" value="ECO:0007669"/>
    <property type="project" value="UniProtKB-KW"/>
</dbReference>
<dbReference type="InterPro" id="IPR045076">
    <property type="entry name" value="MutS"/>
</dbReference>
<dbReference type="GO" id="GO:0140664">
    <property type="term" value="F:ATP-dependent DNA damage sensor activity"/>
    <property type="evidence" value="ECO:0007669"/>
    <property type="project" value="InterPro"/>
</dbReference>
<reference evidence="6" key="1">
    <citation type="submission" date="2022-07" db="EMBL/GenBank/DDBJ databases">
        <title>Phylogenomic reconstructions and comparative analyses of Kickxellomycotina fungi.</title>
        <authorList>
            <person name="Reynolds N.K."/>
            <person name="Stajich J.E."/>
            <person name="Barry K."/>
            <person name="Grigoriev I.V."/>
            <person name="Crous P."/>
            <person name="Smith M.E."/>
        </authorList>
    </citation>
    <scope>NUCLEOTIDE SEQUENCE</scope>
    <source>
        <strain evidence="6">RSA 476</strain>
    </source>
</reference>
<dbReference type="Proteomes" id="UP001140074">
    <property type="component" value="Unassembled WGS sequence"/>
</dbReference>
<proteinExistence type="inferred from homology"/>
<dbReference type="Gene3D" id="3.40.50.300">
    <property type="entry name" value="P-loop containing nucleotide triphosphate hydrolases"/>
    <property type="match status" value="1"/>
</dbReference>
<feature type="domain" description="DNA mismatch repair proteins mutS family" evidence="5">
    <location>
        <begin position="212"/>
        <end position="228"/>
    </location>
</feature>
<dbReference type="PANTHER" id="PTHR11361">
    <property type="entry name" value="DNA MISMATCH REPAIR PROTEIN MUTS FAMILY MEMBER"/>
    <property type="match status" value="1"/>
</dbReference>
<dbReference type="SUPFAM" id="SSF52540">
    <property type="entry name" value="P-loop containing nucleoside triphosphate hydrolases"/>
    <property type="match status" value="1"/>
</dbReference>
<evidence type="ECO:0000256" key="1">
    <source>
        <dbReference type="ARBA" id="ARBA00006271"/>
    </source>
</evidence>
<dbReference type="AlphaFoldDB" id="A0A9W8IIT0"/>
<dbReference type="GO" id="GO:0005634">
    <property type="term" value="C:nucleus"/>
    <property type="evidence" value="ECO:0007669"/>
    <property type="project" value="TreeGrafter"/>
</dbReference>
<dbReference type="PROSITE" id="PS00486">
    <property type="entry name" value="DNA_MISMATCH_REPAIR_2"/>
    <property type="match status" value="1"/>
</dbReference>
<organism evidence="6 7">
    <name type="scientific">Coemansia aciculifera</name>
    <dbReference type="NCBI Taxonomy" id="417176"/>
    <lineage>
        <taxon>Eukaryota</taxon>
        <taxon>Fungi</taxon>
        <taxon>Fungi incertae sedis</taxon>
        <taxon>Zoopagomycota</taxon>
        <taxon>Kickxellomycotina</taxon>
        <taxon>Kickxellomycetes</taxon>
        <taxon>Kickxellales</taxon>
        <taxon>Kickxellaceae</taxon>
        <taxon>Coemansia</taxon>
    </lineage>
</organism>
<accession>A0A9W8IIT0</accession>
<comment type="caution">
    <text evidence="6">The sequence shown here is derived from an EMBL/GenBank/DDBJ whole genome shotgun (WGS) entry which is preliminary data.</text>
</comment>
<keyword evidence="4" id="KW-0238">DNA-binding</keyword>
<dbReference type="SMART" id="SM00534">
    <property type="entry name" value="MUTSac"/>
    <property type="match status" value="1"/>
</dbReference>
<evidence type="ECO:0000256" key="4">
    <source>
        <dbReference type="ARBA" id="ARBA00023125"/>
    </source>
</evidence>
<evidence type="ECO:0000313" key="6">
    <source>
        <dbReference type="EMBL" id="KAJ2864688.1"/>
    </source>
</evidence>
<evidence type="ECO:0000256" key="3">
    <source>
        <dbReference type="ARBA" id="ARBA00022840"/>
    </source>
</evidence>
<dbReference type="GO" id="GO:0006298">
    <property type="term" value="P:mismatch repair"/>
    <property type="evidence" value="ECO:0007669"/>
    <property type="project" value="InterPro"/>
</dbReference>
<dbReference type="Pfam" id="PF00488">
    <property type="entry name" value="MutS_V"/>
    <property type="match status" value="1"/>
</dbReference>
<sequence length="258" mass="27412">MTKALVRARFVALDISAVQVVDNMFGAAIYDTIVHQLSVMCVTQQQPTSKLALQSLIKQTLADVVLHPQGNTFDGNVGSMLSELSSFDVKFREIVPVGIEAFDFVSAEKRLFGLTENMAAAAKESIELDERINEVLVGPNASGKSVLLKQIALIVYMAHIGSPVPAKSAVVGLTDRVLAMGKTTESLSRKMSALSADLSAVAKIIELASTNSLVLLDEFGRGTAPVDGVSLLCGVLASLSLRNDNRPSVLAATHFQGK</sequence>
<dbReference type="InterPro" id="IPR000432">
    <property type="entry name" value="DNA_mismatch_repair_MutS_C"/>
</dbReference>